<accession>A0ABQ8VW70</accession>
<comment type="caution">
    <text evidence="1">The sequence shown here is derived from an EMBL/GenBank/DDBJ whole genome shotgun (WGS) entry which is preliminary data.</text>
</comment>
<organism evidence="1 2">
    <name type="scientific">Lentinula lateritia</name>
    <dbReference type="NCBI Taxonomy" id="40482"/>
    <lineage>
        <taxon>Eukaryota</taxon>
        <taxon>Fungi</taxon>
        <taxon>Dikarya</taxon>
        <taxon>Basidiomycota</taxon>
        <taxon>Agaricomycotina</taxon>
        <taxon>Agaricomycetes</taxon>
        <taxon>Agaricomycetidae</taxon>
        <taxon>Agaricales</taxon>
        <taxon>Marasmiineae</taxon>
        <taxon>Omphalotaceae</taxon>
        <taxon>Lentinula</taxon>
    </lineage>
</organism>
<gene>
    <name evidence="1" type="ORF">C8R41DRAFT_817664</name>
</gene>
<reference evidence="1" key="1">
    <citation type="submission" date="2022-08" db="EMBL/GenBank/DDBJ databases">
        <title>A Global Phylogenomic Analysis of the Shiitake Genus Lentinula.</title>
        <authorList>
            <consortium name="DOE Joint Genome Institute"/>
            <person name="Sierra-Patev S."/>
            <person name="Min B."/>
            <person name="Naranjo-Ortiz M."/>
            <person name="Looney B."/>
            <person name="Konkel Z."/>
            <person name="Slot J.C."/>
            <person name="Sakamoto Y."/>
            <person name="Steenwyk J.L."/>
            <person name="Rokas A."/>
            <person name="Carro J."/>
            <person name="Camarero S."/>
            <person name="Ferreira P."/>
            <person name="Molpeceres G."/>
            <person name="Ruiz-Duenas F.J."/>
            <person name="Serrano A."/>
            <person name="Henrissat B."/>
            <person name="Drula E."/>
            <person name="Hughes K.W."/>
            <person name="Mata J.L."/>
            <person name="Ishikawa N.K."/>
            <person name="Vargas-Isla R."/>
            <person name="Ushijima S."/>
            <person name="Smith C.A."/>
            <person name="Ahrendt S."/>
            <person name="Andreopoulos W."/>
            <person name="He G."/>
            <person name="Labutti K."/>
            <person name="Lipzen A."/>
            <person name="Ng V."/>
            <person name="Riley R."/>
            <person name="Sandor L."/>
            <person name="Barry K."/>
            <person name="Martinez A.T."/>
            <person name="Xiao Y."/>
            <person name="Gibbons J.G."/>
            <person name="Terashima K."/>
            <person name="Grigoriev I.V."/>
            <person name="Hibbett D.S."/>
        </authorList>
    </citation>
    <scope>NUCLEOTIDE SEQUENCE</scope>
    <source>
        <strain evidence="1">RHP3577 ss4</strain>
    </source>
</reference>
<keyword evidence="2" id="KW-1185">Reference proteome</keyword>
<evidence type="ECO:0000313" key="2">
    <source>
        <dbReference type="Proteomes" id="UP001150217"/>
    </source>
</evidence>
<dbReference type="Proteomes" id="UP001150217">
    <property type="component" value="Unassembled WGS sequence"/>
</dbReference>
<evidence type="ECO:0000313" key="1">
    <source>
        <dbReference type="EMBL" id="KAJ4498775.1"/>
    </source>
</evidence>
<sequence>MTPPRTKGRRPGKPKPQMIGLQHFLIQIPKHSHRRTITKLLCGDFTPQVFRASPSPLCQLTATENLNCLCHACVRHPETPQHILFQCPSLSSICSLRAEFITYIHQHRPVPFNAFFSDPDRPSLPQIIHLRLIPDYSDCKIRPQRHGPVAILLRHVY</sequence>
<dbReference type="EMBL" id="JANVFT010000014">
    <property type="protein sequence ID" value="KAJ4498775.1"/>
    <property type="molecule type" value="Genomic_DNA"/>
</dbReference>
<proteinExistence type="predicted"/>
<protein>
    <recommendedName>
        <fullName evidence="3">Reverse transcriptase zinc-binding domain-containing protein</fullName>
    </recommendedName>
</protein>
<evidence type="ECO:0008006" key="3">
    <source>
        <dbReference type="Google" id="ProtNLM"/>
    </source>
</evidence>
<name>A0ABQ8VW70_9AGAR</name>